<organism evidence="4 5">
    <name type="scientific">Dreissena polymorpha</name>
    <name type="common">Zebra mussel</name>
    <name type="synonym">Mytilus polymorpha</name>
    <dbReference type="NCBI Taxonomy" id="45954"/>
    <lineage>
        <taxon>Eukaryota</taxon>
        <taxon>Metazoa</taxon>
        <taxon>Spiralia</taxon>
        <taxon>Lophotrochozoa</taxon>
        <taxon>Mollusca</taxon>
        <taxon>Bivalvia</taxon>
        <taxon>Autobranchia</taxon>
        <taxon>Heteroconchia</taxon>
        <taxon>Euheterodonta</taxon>
        <taxon>Imparidentia</taxon>
        <taxon>Neoheterodontei</taxon>
        <taxon>Myida</taxon>
        <taxon>Dreissenoidea</taxon>
        <taxon>Dreissenidae</taxon>
        <taxon>Dreissena</taxon>
    </lineage>
</organism>
<evidence type="ECO:0000256" key="2">
    <source>
        <dbReference type="ARBA" id="ARBA00022840"/>
    </source>
</evidence>
<comment type="caution">
    <text evidence="4">The sequence shown here is derived from an EMBL/GenBank/DDBJ whole genome shotgun (WGS) entry which is preliminary data.</text>
</comment>
<keyword evidence="1" id="KW-0547">Nucleotide-binding</keyword>
<dbReference type="AlphaFoldDB" id="A0A9D4KCF7"/>
<reference evidence="4" key="1">
    <citation type="journal article" date="2019" name="bioRxiv">
        <title>The Genome of the Zebra Mussel, Dreissena polymorpha: A Resource for Invasive Species Research.</title>
        <authorList>
            <person name="McCartney M.A."/>
            <person name="Auch B."/>
            <person name="Kono T."/>
            <person name="Mallez S."/>
            <person name="Zhang Y."/>
            <person name="Obille A."/>
            <person name="Becker A."/>
            <person name="Abrahante J.E."/>
            <person name="Garbe J."/>
            <person name="Badalamenti J.P."/>
            <person name="Herman A."/>
            <person name="Mangelson H."/>
            <person name="Liachko I."/>
            <person name="Sullivan S."/>
            <person name="Sone E.D."/>
            <person name="Koren S."/>
            <person name="Silverstein K.A.T."/>
            <person name="Beckman K.B."/>
            <person name="Gohl D.M."/>
        </authorList>
    </citation>
    <scope>NUCLEOTIDE SEQUENCE</scope>
    <source>
        <strain evidence="4">Duluth1</strain>
        <tissue evidence="4">Whole animal</tissue>
    </source>
</reference>
<dbReference type="SUPFAM" id="SSF52540">
    <property type="entry name" value="P-loop containing nucleoside triphosphate hydrolases"/>
    <property type="match status" value="1"/>
</dbReference>
<evidence type="ECO:0000256" key="3">
    <source>
        <dbReference type="SAM" id="SignalP"/>
    </source>
</evidence>
<evidence type="ECO:0000256" key="1">
    <source>
        <dbReference type="ARBA" id="ARBA00022741"/>
    </source>
</evidence>
<sequence>MLLLMMLMLLVLQEKLEIKKDKKGLVYVQGAIVKPARNSKELFALFEEGSTNRHVASTSKHKCIYLFGLIIVFFLNILKV</sequence>
<dbReference type="EMBL" id="JAIWYP010000004">
    <property type="protein sequence ID" value="KAH3836988.1"/>
    <property type="molecule type" value="Genomic_DNA"/>
</dbReference>
<dbReference type="InterPro" id="IPR027417">
    <property type="entry name" value="P-loop_NTPase"/>
</dbReference>
<name>A0A9D4KCF7_DREPO</name>
<evidence type="ECO:0000313" key="4">
    <source>
        <dbReference type="EMBL" id="KAH3836988.1"/>
    </source>
</evidence>
<gene>
    <name evidence="4" type="ORF">DPMN_110365</name>
</gene>
<dbReference type="Gene3D" id="3.40.850.10">
    <property type="entry name" value="Kinesin motor domain"/>
    <property type="match status" value="1"/>
</dbReference>
<accession>A0A9D4KCF7</accession>
<keyword evidence="2" id="KW-0067">ATP-binding</keyword>
<dbReference type="GO" id="GO:0005524">
    <property type="term" value="F:ATP binding"/>
    <property type="evidence" value="ECO:0007669"/>
    <property type="project" value="UniProtKB-KW"/>
</dbReference>
<feature type="signal peptide" evidence="3">
    <location>
        <begin position="1"/>
        <end position="18"/>
    </location>
</feature>
<proteinExistence type="predicted"/>
<keyword evidence="5" id="KW-1185">Reference proteome</keyword>
<evidence type="ECO:0000313" key="5">
    <source>
        <dbReference type="Proteomes" id="UP000828390"/>
    </source>
</evidence>
<feature type="chain" id="PRO_5039074238" evidence="3">
    <location>
        <begin position="19"/>
        <end position="80"/>
    </location>
</feature>
<protein>
    <submittedName>
        <fullName evidence="4">Uncharacterized protein</fullName>
    </submittedName>
</protein>
<dbReference type="Proteomes" id="UP000828390">
    <property type="component" value="Unassembled WGS sequence"/>
</dbReference>
<reference evidence="4" key="2">
    <citation type="submission" date="2020-11" db="EMBL/GenBank/DDBJ databases">
        <authorList>
            <person name="McCartney M.A."/>
            <person name="Auch B."/>
            <person name="Kono T."/>
            <person name="Mallez S."/>
            <person name="Becker A."/>
            <person name="Gohl D.M."/>
            <person name="Silverstein K.A.T."/>
            <person name="Koren S."/>
            <person name="Bechman K.B."/>
            <person name="Herman A."/>
            <person name="Abrahante J.E."/>
            <person name="Garbe J."/>
        </authorList>
    </citation>
    <scope>NUCLEOTIDE SEQUENCE</scope>
    <source>
        <strain evidence="4">Duluth1</strain>
        <tissue evidence="4">Whole animal</tissue>
    </source>
</reference>
<keyword evidence="3" id="KW-0732">Signal</keyword>
<dbReference type="InterPro" id="IPR036961">
    <property type="entry name" value="Kinesin_motor_dom_sf"/>
</dbReference>